<dbReference type="OrthoDB" id="153124at2"/>
<dbReference type="GO" id="GO:0006874">
    <property type="term" value="P:intracellular calcium ion homeostasis"/>
    <property type="evidence" value="ECO:0007669"/>
    <property type="project" value="TreeGrafter"/>
</dbReference>
<evidence type="ECO:0000313" key="6">
    <source>
        <dbReference type="EMBL" id="ARP99656.1"/>
    </source>
</evidence>
<dbReference type="PANTHER" id="PTHR10846">
    <property type="entry name" value="SODIUM/POTASSIUM/CALCIUM EXCHANGER"/>
    <property type="match status" value="1"/>
</dbReference>
<proteinExistence type="predicted"/>
<evidence type="ECO:0000259" key="5">
    <source>
        <dbReference type="Pfam" id="PF01699"/>
    </source>
</evidence>
<keyword evidence="2" id="KW-0812">Transmembrane</keyword>
<comment type="subcellular location">
    <subcellularLocation>
        <location evidence="1">Membrane</location>
        <topology evidence="1">Multi-pass membrane protein</topology>
    </subcellularLocation>
</comment>
<keyword evidence="4" id="KW-0472">Membrane</keyword>
<reference evidence="6 7" key="1">
    <citation type="submission" date="2017-05" db="EMBL/GenBank/DDBJ databases">
        <title>Full genome sequence of Pseudorhodoplanes sinuspersici.</title>
        <authorList>
            <person name="Dastgheib S.M.M."/>
            <person name="Shavandi M."/>
            <person name="Tirandaz H."/>
        </authorList>
    </citation>
    <scope>NUCLEOTIDE SEQUENCE [LARGE SCALE GENOMIC DNA]</scope>
    <source>
        <strain evidence="6 7">RIPI110</strain>
    </source>
</reference>
<dbReference type="EMBL" id="CP021112">
    <property type="protein sequence ID" value="ARP99656.1"/>
    <property type="molecule type" value="Genomic_DNA"/>
</dbReference>
<dbReference type="InterPro" id="IPR004837">
    <property type="entry name" value="NaCa_Exmemb"/>
</dbReference>
<feature type="domain" description="Sodium/calcium exchanger membrane region" evidence="5">
    <location>
        <begin position="13"/>
        <end position="138"/>
    </location>
</feature>
<dbReference type="AlphaFoldDB" id="A0A1W6ZQJ4"/>
<evidence type="ECO:0000256" key="3">
    <source>
        <dbReference type="ARBA" id="ARBA00022989"/>
    </source>
</evidence>
<dbReference type="PANTHER" id="PTHR10846:SF8">
    <property type="entry name" value="INNER MEMBRANE PROTEIN YRBG"/>
    <property type="match status" value="1"/>
</dbReference>
<dbReference type="GO" id="GO:0008273">
    <property type="term" value="F:calcium, potassium:sodium antiporter activity"/>
    <property type="evidence" value="ECO:0007669"/>
    <property type="project" value="TreeGrafter"/>
</dbReference>
<keyword evidence="7" id="KW-1185">Reference proteome</keyword>
<dbReference type="Proteomes" id="UP000194137">
    <property type="component" value="Chromosome"/>
</dbReference>
<dbReference type="STRING" id="1235591.CAK95_11595"/>
<feature type="domain" description="Sodium/calcium exchanger membrane region" evidence="5">
    <location>
        <begin position="200"/>
        <end position="341"/>
    </location>
</feature>
<evidence type="ECO:0000256" key="2">
    <source>
        <dbReference type="ARBA" id="ARBA00022692"/>
    </source>
</evidence>
<gene>
    <name evidence="6" type="ORF">CAK95_11595</name>
</gene>
<organism evidence="6 7">
    <name type="scientific">Pseudorhodoplanes sinuspersici</name>
    <dbReference type="NCBI Taxonomy" id="1235591"/>
    <lineage>
        <taxon>Bacteria</taxon>
        <taxon>Pseudomonadati</taxon>
        <taxon>Pseudomonadota</taxon>
        <taxon>Alphaproteobacteria</taxon>
        <taxon>Hyphomicrobiales</taxon>
        <taxon>Pseudorhodoplanes</taxon>
    </lineage>
</organism>
<dbReference type="GO" id="GO:0005886">
    <property type="term" value="C:plasma membrane"/>
    <property type="evidence" value="ECO:0007669"/>
    <property type="project" value="TreeGrafter"/>
</dbReference>
<dbReference type="Gene3D" id="1.20.1420.30">
    <property type="entry name" value="NCX, central ion-binding region"/>
    <property type="match status" value="1"/>
</dbReference>
<dbReference type="InterPro" id="IPR004481">
    <property type="entry name" value="K/Na/Ca-exchanger"/>
</dbReference>
<evidence type="ECO:0000313" key="7">
    <source>
        <dbReference type="Proteomes" id="UP000194137"/>
    </source>
</evidence>
<dbReference type="KEGG" id="psin:CAK95_11595"/>
<accession>A0A1W6ZQJ4</accession>
<dbReference type="GO" id="GO:0005262">
    <property type="term" value="F:calcium channel activity"/>
    <property type="evidence" value="ECO:0007669"/>
    <property type="project" value="TreeGrafter"/>
</dbReference>
<sequence>MIDFSQFPLIINVIIFVVAAAFVWIAGAKISRYADAISVHTNFGHALLGLLLLGGVTSLPELAVSVSAAASGSAALAVNNILGGVTMQVAILAVADFAIGRRALTSVVPDPVVILQGSLNVLLLTIVPIAILVGDVSVFGIGAWTWLILAFAIGSIYLLSRSEGRRPWQASNIEPRTPRDGEAKKQTTHGPLYEILTKTVIAAATILAAGYVISRTAEIIAEQTGLGQSFVGAVLVAISTSLPEVSTVLSAVRLGLYTMAISDILGTNLFDVGLLFAVDAVSSGDPVMNRVGSFSAVAALLGIAVTALFLIGLTERRDRTILRMGMDSAAVIIVYLGGLALLYSLRGAS</sequence>
<evidence type="ECO:0000256" key="1">
    <source>
        <dbReference type="ARBA" id="ARBA00004141"/>
    </source>
</evidence>
<dbReference type="Pfam" id="PF01699">
    <property type="entry name" value="Na_Ca_ex"/>
    <property type="match status" value="2"/>
</dbReference>
<protein>
    <submittedName>
        <fullName evidence="6">Sodium:calcium exchanger</fullName>
    </submittedName>
</protein>
<name>A0A1W6ZQJ4_9HYPH</name>
<dbReference type="InterPro" id="IPR044880">
    <property type="entry name" value="NCX_ion-bd_dom_sf"/>
</dbReference>
<keyword evidence="3" id="KW-1133">Transmembrane helix</keyword>
<dbReference type="RefSeq" id="WP_086088064.1">
    <property type="nucleotide sequence ID" value="NZ_CP021112.1"/>
</dbReference>
<evidence type="ECO:0000256" key="4">
    <source>
        <dbReference type="ARBA" id="ARBA00023136"/>
    </source>
</evidence>